<evidence type="ECO:0000313" key="1">
    <source>
        <dbReference type="EMBL" id="OME09812.1"/>
    </source>
</evidence>
<evidence type="ECO:0000313" key="2">
    <source>
        <dbReference type="Proteomes" id="UP000187323"/>
    </source>
</evidence>
<protein>
    <submittedName>
        <fullName evidence="1">Uncharacterized protein</fullName>
    </submittedName>
</protein>
<name>A0AB36J6C0_9BACL</name>
<organism evidence="1 2">
    <name type="scientific">Paenibacillus odorifer</name>
    <dbReference type="NCBI Taxonomy" id="189426"/>
    <lineage>
        <taxon>Bacteria</taxon>
        <taxon>Bacillati</taxon>
        <taxon>Bacillota</taxon>
        <taxon>Bacilli</taxon>
        <taxon>Bacillales</taxon>
        <taxon>Paenibacillaceae</taxon>
        <taxon>Paenibacillus</taxon>
    </lineage>
</organism>
<reference evidence="1 2" key="1">
    <citation type="submission" date="2016-10" db="EMBL/GenBank/DDBJ databases">
        <title>Paenibacillus species isolates.</title>
        <authorList>
            <person name="Beno S.M."/>
        </authorList>
    </citation>
    <scope>NUCLEOTIDE SEQUENCE [LARGE SCALE GENOMIC DNA]</scope>
    <source>
        <strain evidence="1 2">FSL H7-0918</strain>
    </source>
</reference>
<accession>A0AB36J6C0</accession>
<dbReference type="EMBL" id="MPTO01000056">
    <property type="protein sequence ID" value="OME09812.1"/>
    <property type="molecule type" value="Genomic_DNA"/>
</dbReference>
<gene>
    <name evidence="1" type="ORF">BSK47_31685</name>
</gene>
<comment type="caution">
    <text evidence="1">The sequence shown here is derived from an EMBL/GenBank/DDBJ whole genome shotgun (WGS) entry which is preliminary data.</text>
</comment>
<dbReference type="AlphaFoldDB" id="A0AB36J6C0"/>
<proteinExistence type="predicted"/>
<dbReference type="Proteomes" id="UP000187323">
    <property type="component" value="Unassembled WGS sequence"/>
</dbReference>
<sequence>MKTYNFGSAAELLRKYLSQKVKGVTSEDLEQIVHYALKYYAKIQHHHRKGDDHEYTSRDIKHLYHRILADTTL</sequence>